<feature type="domain" description="HAMP" evidence="10">
    <location>
        <begin position="221"/>
        <end position="273"/>
    </location>
</feature>
<keyword evidence="8" id="KW-1133">Transmembrane helix</keyword>
<dbReference type="Gene3D" id="6.10.340.10">
    <property type="match status" value="1"/>
</dbReference>
<dbReference type="NCBIfam" id="TIGR02481">
    <property type="entry name" value="hemeryth_dom"/>
    <property type="match status" value="1"/>
</dbReference>
<evidence type="ECO:0000256" key="3">
    <source>
        <dbReference type="ARBA" id="ARBA00022723"/>
    </source>
</evidence>
<keyword evidence="4" id="KW-0408">Iron</keyword>
<dbReference type="EMBL" id="CP092109">
    <property type="protein sequence ID" value="UWZ80627.1"/>
    <property type="molecule type" value="Genomic_DNA"/>
</dbReference>
<dbReference type="Pfam" id="PF00672">
    <property type="entry name" value="HAMP"/>
    <property type="match status" value="1"/>
</dbReference>
<dbReference type="SUPFAM" id="SSF47188">
    <property type="entry name" value="Hemerythrin-like"/>
    <property type="match status" value="1"/>
</dbReference>
<feature type="compositionally biased region" description="Low complexity" evidence="7">
    <location>
        <begin position="368"/>
        <end position="386"/>
    </location>
</feature>
<feature type="compositionally biased region" description="Polar residues" evidence="7">
    <location>
        <begin position="330"/>
        <end position="344"/>
    </location>
</feature>
<dbReference type="PROSITE" id="PS50111">
    <property type="entry name" value="CHEMOTAXIS_TRANSDUC_2"/>
    <property type="match status" value="1"/>
</dbReference>
<dbReference type="SMART" id="SM00304">
    <property type="entry name" value="HAMP"/>
    <property type="match status" value="2"/>
</dbReference>
<dbReference type="Gene3D" id="1.10.287.950">
    <property type="entry name" value="Methyl-accepting chemotaxis protein"/>
    <property type="match status" value="1"/>
</dbReference>
<evidence type="ECO:0000256" key="5">
    <source>
        <dbReference type="ARBA" id="ARBA00029447"/>
    </source>
</evidence>
<dbReference type="NCBIfam" id="NF033749">
    <property type="entry name" value="bact_hemeryth"/>
    <property type="match status" value="1"/>
</dbReference>
<dbReference type="InterPro" id="IPR051310">
    <property type="entry name" value="MCP_chemotaxis"/>
</dbReference>
<dbReference type="CDD" id="cd06225">
    <property type="entry name" value="HAMP"/>
    <property type="match status" value="1"/>
</dbReference>
<dbReference type="Gene3D" id="3.30.450.290">
    <property type="match status" value="1"/>
</dbReference>
<keyword evidence="8" id="KW-0812">Transmembrane</keyword>
<gene>
    <name evidence="11" type="ORF">L9S41_04315</name>
</gene>
<dbReference type="Gene3D" id="1.20.120.50">
    <property type="entry name" value="Hemerythrin-like"/>
    <property type="match status" value="1"/>
</dbReference>
<evidence type="ECO:0000256" key="4">
    <source>
        <dbReference type="ARBA" id="ARBA00023004"/>
    </source>
</evidence>
<evidence type="ECO:0000256" key="1">
    <source>
        <dbReference type="ARBA" id="ARBA00010587"/>
    </source>
</evidence>
<dbReference type="Pfam" id="PF00015">
    <property type="entry name" value="MCPsignal"/>
    <property type="match status" value="1"/>
</dbReference>
<keyword evidence="3" id="KW-0479">Metal-binding</keyword>
<evidence type="ECO:0000256" key="2">
    <source>
        <dbReference type="ARBA" id="ARBA00022500"/>
    </source>
</evidence>
<evidence type="ECO:0000259" key="10">
    <source>
        <dbReference type="PROSITE" id="PS50885"/>
    </source>
</evidence>
<name>A0ABY5ZNA0_9BACT</name>
<evidence type="ECO:0000256" key="6">
    <source>
        <dbReference type="PROSITE-ProRule" id="PRU00284"/>
    </source>
</evidence>
<dbReference type="PROSITE" id="PS50885">
    <property type="entry name" value="HAMP"/>
    <property type="match status" value="1"/>
</dbReference>
<dbReference type="NCBIfam" id="NF002007">
    <property type="entry name" value="PRK00808.1"/>
    <property type="match status" value="1"/>
</dbReference>
<feature type="domain" description="Methyl-accepting transducer" evidence="9">
    <location>
        <begin position="318"/>
        <end position="547"/>
    </location>
</feature>
<dbReference type="InterPro" id="IPR003660">
    <property type="entry name" value="HAMP_dom"/>
</dbReference>
<dbReference type="InterPro" id="IPR012312">
    <property type="entry name" value="Hemerythrin-like"/>
</dbReference>
<dbReference type="CDD" id="cd12107">
    <property type="entry name" value="Hemerythrin"/>
    <property type="match status" value="1"/>
</dbReference>
<reference evidence="11" key="1">
    <citation type="journal article" date="2022" name="Environ. Microbiol.">
        <title>Geoalkalibacter halelectricus SAP #1 sp. nov. possessing extracellular electron transfer and mineral#reducing capabilities from a haloalkaline environment.</title>
        <authorList>
            <person name="Yadav S."/>
            <person name="Singh R."/>
            <person name="Sundharam S.S."/>
            <person name="Chaudhary S."/>
            <person name="Krishnamurthi S."/>
            <person name="Patil S.A."/>
        </authorList>
    </citation>
    <scope>NUCLEOTIDE SEQUENCE</scope>
    <source>
        <strain evidence="11">SAP-1</strain>
    </source>
</reference>
<dbReference type="SMART" id="SM00283">
    <property type="entry name" value="MA"/>
    <property type="match status" value="1"/>
</dbReference>
<dbReference type="SUPFAM" id="SSF58104">
    <property type="entry name" value="Methyl-accepting chemotaxis protein (MCP) signaling domain"/>
    <property type="match status" value="1"/>
</dbReference>
<accession>A0ABY5ZNA0</accession>
<dbReference type="PANTHER" id="PTHR43531">
    <property type="entry name" value="PROTEIN ICFG"/>
    <property type="match status" value="1"/>
</dbReference>
<keyword evidence="12" id="KW-1185">Reference proteome</keyword>
<evidence type="ECO:0000259" key="9">
    <source>
        <dbReference type="PROSITE" id="PS50111"/>
    </source>
</evidence>
<dbReference type="InterPro" id="IPR035938">
    <property type="entry name" value="Hemerythrin-like_sf"/>
</dbReference>
<proteinExistence type="inferred from homology"/>
<evidence type="ECO:0000256" key="8">
    <source>
        <dbReference type="SAM" id="Phobius"/>
    </source>
</evidence>
<dbReference type="PANTHER" id="PTHR43531:SF11">
    <property type="entry name" value="METHYL-ACCEPTING CHEMOTAXIS PROTEIN 3"/>
    <property type="match status" value="1"/>
</dbReference>
<feature type="region of interest" description="Disordered" evidence="7">
    <location>
        <begin position="319"/>
        <end position="344"/>
    </location>
</feature>
<comment type="similarity">
    <text evidence="5">Belongs to the methyl-accepting chemotaxis (MCP) protein family.</text>
</comment>
<keyword evidence="8" id="KW-0472">Membrane</keyword>
<dbReference type="PROSITE" id="PS00550">
    <property type="entry name" value="HEMERYTHRINS"/>
    <property type="match status" value="1"/>
</dbReference>
<dbReference type="CDD" id="cd11386">
    <property type="entry name" value="MCP_signal"/>
    <property type="match status" value="1"/>
</dbReference>
<dbReference type="Pfam" id="PF01814">
    <property type="entry name" value="Hemerythrin"/>
    <property type="match status" value="1"/>
</dbReference>
<organism evidence="11 12">
    <name type="scientific">Geoalkalibacter halelectricus</name>
    <dbReference type="NCBI Taxonomy" id="2847045"/>
    <lineage>
        <taxon>Bacteria</taxon>
        <taxon>Pseudomonadati</taxon>
        <taxon>Thermodesulfobacteriota</taxon>
        <taxon>Desulfuromonadia</taxon>
        <taxon>Desulfuromonadales</taxon>
        <taxon>Geoalkalibacteraceae</taxon>
        <taxon>Geoalkalibacter</taxon>
    </lineage>
</organism>
<dbReference type="InterPro" id="IPR016131">
    <property type="entry name" value="Haemerythrin_Fe_BS"/>
</dbReference>
<evidence type="ECO:0000313" key="12">
    <source>
        <dbReference type="Proteomes" id="UP001060414"/>
    </source>
</evidence>
<protein>
    <submittedName>
        <fullName evidence="11">Bacteriohemerythrin</fullName>
    </submittedName>
</protein>
<dbReference type="InterPro" id="IPR012827">
    <property type="entry name" value="Hemerythrin_metal-bd"/>
</dbReference>
<keyword evidence="2" id="KW-0145">Chemotaxis</keyword>
<dbReference type="InterPro" id="IPR004089">
    <property type="entry name" value="MCPsignal_dom"/>
</dbReference>
<sequence>MTSKLNSIQAKVGGFLAVVLIVAFGLSTAINTMQNKSLLNHTGEEALEALRQSAFDQARSVFISLEVGTAGSVQRGEMDRFIELIHGLSEVPGVLEVGLTDPRGRIEHSSRVANQGQMFDLPPVTSSGSQPLQETEGHEAITLSRAMLMSADCLECHFDRTENSVAGALYVRFSLDNLRAAEADMAQDLIEAESKSVMTGLLTGGGGLLVAALSVIILLGRMVCAPLKRLVTMMEELGRGHLGMRLGIEKNDEIGRMAKAIDSFADTLEKDIVANMKKLAAGDLDFTVVPYDAQDEIRHSLRKVSDDLNKIMGEIQTSGDQISRGADQVADTSQSLSQGATEQASSLEEISASINQMAAQIKQSAEHAGQASGLSSHASQSAAQGQQQMQAMIQAMGEINRAGGDISKIIKVIDEIAFQTNLLALNAAVEAARAGQHGKGFAVVAEEVRNLAARSAKAAKETAELIEVAVNKARNGGEIADQTAAALDEIVSGVAKVSDLIGEISAAANEQAEGIGQINQGLSQIDQVTQQNTANAEESAAAAEELSGQVRQMHQMLQRFHLRAASGGIQALPAPSSHQQNGEQVLMRWSDDLSVGIEHIDRQHQKLVALVNQMFAAMKNGQGDRVLQDILAQLVDYTQKHFFEEERMMKSHGYPHFEEHQAAHAHLVGQVADFQKKFSAGKVSVSSDLFNFLKGWLINHIQGTDKKYGPYFNERGVR</sequence>
<feature type="region of interest" description="Disordered" evidence="7">
    <location>
        <begin position="365"/>
        <end position="386"/>
    </location>
</feature>
<keyword evidence="6" id="KW-0807">Transducer</keyword>
<comment type="similarity">
    <text evidence="1">Belongs to the hemerythrin family.</text>
</comment>
<dbReference type="Proteomes" id="UP001060414">
    <property type="component" value="Chromosome"/>
</dbReference>
<evidence type="ECO:0000256" key="7">
    <source>
        <dbReference type="SAM" id="MobiDB-lite"/>
    </source>
</evidence>
<evidence type="ECO:0000313" key="11">
    <source>
        <dbReference type="EMBL" id="UWZ80627.1"/>
    </source>
</evidence>
<dbReference type="RefSeq" id="WP_260748985.1">
    <property type="nucleotide sequence ID" value="NZ_CP092109.1"/>
</dbReference>
<feature type="transmembrane region" description="Helical" evidence="8">
    <location>
        <begin position="12"/>
        <end position="30"/>
    </location>
</feature>